<dbReference type="HOGENOM" id="CLU_2768739_0_0_9"/>
<proteinExistence type="predicted"/>
<dbReference type="AlphaFoldDB" id="C0B6C7"/>
<dbReference type="EMBL" id="ABVR01000035">
    <property type="protein sequence ID" value="EEG91067.1"/>
    <property type="molecule type" value="Genomic_DNA"/>
</dbReference>
<name>C0B6C7_9FIRM</name>
<protein>
    <submittedName>
        <fullName evidence="1">Uncharacterized protein</fullName>
    </submittedName>
</protein>
<reference evidence="1 2" key="2">
    <citation type="submission" date="2009-03" db="EMBL/GenBank/DDBJ databases">
        <title>Draft genome sequence of Coprococcus comes (ATCC 27758).</title>
        <authorList>
            <person name="Sudarsanam P."/>
            <person name="Ley R."/>
            <person name="Guruge J."/>
            <person name="Turnbaugh P.J."/>
            <person name="Mahowald M."/>
            <person name="Liep D."/>
            <person name="Gordon J."/>
        </authorList>
    </citation>
    <scope>NUCLEOTIDE SEQUENCE [LARGE SCALE GENOMIC DNA]</scope>
    <source>
        <strain evidence="1 2">ATCC 27758</strain>
    </source>
</reference>
<comment type="caution">
    <text evidence="1">The sequence shown here is derived from an EMBL/GenBank/DDBJ whole genome shotgun (WGS) entry which is preliminary data.</text>
</comment>
<organism evidence="1 2">
    <name type="scientific">Coprococcus comes ATCC 27758</name>
    <dbReference type="NCBI Taxonomy" id="470146"/>
    <lineage>
        <taxon>Bacteria</taxon>
        <taxon>Bacillati</taxon>
        <taxon>Bacillota</taxon>
        <taxon>Clostridia</taxon>
        <taxon>Lachnospirales</taxon>
        <taxon>Lachnospiraceae</taxon>
        <taxon>Coprococcus</taxon>
    </lineage>
</organism>
<reference evidence="1 2" key="1">
    <citation type="submission" date="2009-02" db="EMBL/GenBank/DDBJ databases">
        <authorList>
            <person name="Fulton L."/>
            <person name="Clifton S."/>
            <person name="Fulton B."/>
            <person name="Xu J."/>
            <person name="Minx P."/>
            <person name="Pepin K.H."/>
            <person name="Johnson M."/>
            <person name="Bhonagiri V."/>
            <person name="Nash W.E."/>
            <person name="Mardis E.R."/>
            <person name="Wilson R.K."/>
        </authorList>
    </citation>
    <scope>NUCLEOTIDE SEQUENCE [LARGE SCALE GENOMIC DNA]</scope>
    <source>
        <strain evidence="1 2">ATCC 27758</strain>
    </source>
</reference>
<gene>
    <name evidence="1" type="ORF">COPCOM_00699</name>
</gene>
<accession>C0B6C7</accession>
<evidence type="ECO:0000313" key="2">
    <source>
        <dbReference type="Proteomes" id="UP000003793"/>
    </source>
</evidence>
<evidence type="ECO:0000313" key="1">
    <source>
        <dbReference type="EMBL" id="EEG91067.1"/>
    </source>
</evidence>
<sequence>MKEYIVETRSLKNTIKWVKYGKGIGWRRFSCERSGIRCYYRKKRIREKYTFAYAGWTGCANRWGSVGRG</sequence>
<dbReference type="Proteomes" id="UP000003793">
    <property type="component" value="Unassembled WGS sequence"/>
</dbReference>